<feature type="compositionally biased region" description="Polar residues" evidence="1">
    <location>
        <begin position="159"/>
        <end position="168"/>
    </location>
</feature>
<organism evidence="3 4">
    <name type="scientific">Pristionchus entomophagus</name>
    <dbReference type="NCBI Taxonomy" id="358040"/>
    <lineage>
        <taxon>Eukaryota</taxon>
        <taxon>Metazoa</taxon>
        <taxon>Ecdysozoa</taxon>
        <taxon>Nematoda</taxon>
        <taxon>Chromadorea</taxon>
        <taxon>Rhabditida</taxon>
        <taxon>Rhabditina</taxon>
        <taxon>Diplogasteromorpha</taxon>
        <taxon>Diplogasteroidea</taxon>
        <taxon>Neodiplogasteridae</taxon>
        <taxon>Pristionchus</taxon>
    </lineage>
</organism>
<feature type="compositionally biased region" description="Basic and acidic residues" evidence="1">
    <location>
        <begin position="195"/>
        <end position="215"/>
    </location>
</feature>
<feature type="transmembrane region" description="Helical" evidence="2">
    <location>
        <begin position="20"/>
        <end position="43"/>
    </location>
</feature>
<feature type="compositionally biased region" description="Basic and acidic residues" evidence="1">
    <location>
        <begin position="257"/>
        <end position="271"/>
    </location>
</feature>
<evidence type="ECO:0000256" key="2">
    <source>
        <dbReference type="SAM" id="Phobius"/>
    </source>
</evidence>
<sequence length="287" mass="32021">MKHPGDVAFTDRTVSDYFPMPGISLILASLIWIVFVFYFVAMLKDHCHRVKEMRRLEKLRNPTRTDLVDNKQLSLRNSLRNPLLSAKEEKKEVKPSKENLSKEELPTPEKGSAERTDKTDKNANPSAENVTPSKEALKDGEGGDIKPSAEITNRPEKSNPPSENVTETGSGGLKPSAEVVKEPKSDDAAMTYSEMIKKEKKPSAETFKDTPEGRAKQSAAKKTWQQVQHKRSAEIIEEKWRQKNLGGKKPTAATNHPSKEPLPDKPKKKEYCASSENIVVTASAENT</sequence>
<reference evidence="3" key="1">
    <citation type="submission" date="2023-10" db="EMBL/GenBank/DDBJ databases">
        <title>Genome assembly of Pristionchus species.</title>
        <authorList>
            <person name="Yoshida K."/>
            <person name="Sommer R.J."/>
        </authorList>
    </citation>
    <scope>NUCLEOTIDE SEQUENCE</scope>
    <source>
        <strain evidence="3">RS0144</strain>
    </source>
</reference>
<feature type="compositionally biased region" description="Low complexity" evidence="1">
    <location>
        <begin position="73"/>
        <end position="85"/>
    </location>
</feature>
<evidence type="ECO:0000313" key="3">
    <source>
        <dbReference type="EMBL" id="GMS80655.1"/>
    </source>
</evidence>
<feature type="compositionally biased region" description="Basic and acidic residues" evidence="1">
    <location>
        <begin position="86"/>
        <end position="121"/>
    </location>
</feature>
<name>A0AAV5SKJ8_9BILA</name>
<evidence type="ECO:0000256" key="1">
    <source>
        <dbReference type="SAM" id="MobiDB-lite"/>
    </source>
</evidence>
<feature type="compositionally biased region" description="Polar residues" evidence="1">
    <location>
        <begin position="122"/>
        <end position="132"/>
    </location>
</feature>
<comment type="caution">
    <text evidence="3">The sequence shown here is derived from an EMBL/GenBank/DDBJ whole genome shotgun (WGS) entry which is preliminary data.</text>
</comment>
<keyword evidence="4" id="KW-1185">Reference proteome</keyword>
<proteinExistence type="predicted"/>
<evidence type="ECO:0000313" key="4">
    <source>
        <dbReference type="Proteomes" id="UP001432027"/>
    </source>
</evidence>
<feature type="region of interest" description="Disordered" evidence="1">
    <location>
        <begin position="67"/>
        <end position="287"/>
    </location>
</feature>
<keyword evidence="2" id="KW-0472">Membrane</keyword>
<feature type="compositionally biased region" description="Basic and acidic residues" evidence="1">
    <location>
        <begin position="135"/>
        <end position="144"/>
    </location>
</feature>
<keyword evidence="2" id="KW-1133">Transmembrane helix</keyword>
<gene>
    <name evidence="3" type="ORF">PENTCL1PPCAC_2830</name>
</gene>
<dbReference type="EMBL" id="BTSX01000001">
    <property type="protein sequence ID" value="GMS80655.1"/>
    <property type="molecule type" value="Genomic_DNA"/>
</dbReference>
<protein>
    <submittedName>
        <fullName evidence="3">Uncharacterized protein</fullName>
    </submittedName>
</protein>
<keyword evidence="2" id="KW-0812">Transmembrane</keyword>
<feature type="compositionally biased region" description="Basic and acidic residues" evidence="1">
    <location>
        <begin position="231"/>
        <end position="241"/>
    </location>
</feature>
<feature type="compositionally biased region" description="Polar residues" evidence="1">
    <location>
        <begin position="274"/>
        <end position="287"/>
    </location>
</feature>
<dbReference type="AlphaFoldDB" id="A0AAV5SKJ8"/>
<dbReference type="Proteomes" id="UP001432027">
    <property type="component" value="Unassembled WGS sequence"/>
</dbReference>
<accession>A0AAV5SKJ8</accession>